<dbReference type="EMBL" id="MAVT02000356">
    <property type="protein sequence ID" value="POS76561.1"/>
    <property type="molecule type" value="Genomic_DNA"/>
</dbReference>
<dbReference type="GO" id="GO:0005102">
    <property type="term" value="F:signaling receptor binding"/>
    <property type="evidence" value="ECO:0007669"/>
    <property type="project" value="TreeGrafter"/>
</dbReference>
<dbReference type="STRING" id="158607.A0A2P5I261"/>
<dbReference type="Proteomes" id="UP000094444">
    <property type="component" value="Unassembled WGS sequence"/>
</dbReference>
<evidence type="ECO:0000256" key="5">
    <source>
        <dbReference type="ARBA" id="ARBA00023136"/>
    </source>
</evidence>
<dbReference type="GO" id="GO:0005778">
    <property type="term" value="C:peroxisomal membrane"/>
    <property type="evidence" value="ECO:0007669"/>
    <property type="project" value="UniProtKB-SubCell"/>
</dbReference>
<dbReference type="PANTHER" id="PTHR23058">
    <property type="entry name" value="PEROXISOMAL MEMBRANE PROTEIN PEX14"/>
    <property type="match status" value="1"/>
</dbReference>
<evidence type="ECO:0000313" key="15">
    <source>
        <dbReference type="Proteomes" id="UP000094444"/>
    </source>
</evidence>
<dbReference type="PANTHER" id="PTHR23058:SF0">
    <property type="entry name" value="PEROXISOMAL MEMBRANE PROTEIN PEX14"/>
    <property type="match status" value="1"/>
</dbReference>
<dbReference type="OrthoDB" id="5549158at2759"/>
<comment type="function">
    <text evidence="10">Component of the PEX13-PEX14 docking complex, a translocon channel that specifically mediates the import of peroxisomal cargo proteins bound to PEX5 receptor. The PEX13-PEX14 docking complex forms a large import pore which can be opened to a diameter of about 9 nm. Mechanistically, PEX5 receptor along with cargo proteins associates with the PEX14 subunit of the PEX13-PEX14 docking complex in the cytosol, leading to the insertion of the receptor into the organelle membrane with the concomitant translocation of the cargo into the peroxisome matrix.</text>
</comment>
<name>A0A2P5I261_DIAHE</name>
<dbReference type="GO" id="GO:0016560">
    <property type="term" value="P:protein import into peroxisome matrix, docking"/>
    <property type="evidence" value="ECO:0007669"/>
    <property type="project" value="UniProtKB-UniRule"/>
</dbReference>
<comment type="subcellular location">
    <subcellularLocation>
        <location evidence="9 10">Peroxisome membrane</location>
    </subcellularLocation>
</comment>
<evidence type="ECO:0000259" key="13">
    <source>
        <dbReference type="Pfam" id="PF04695"/>
    </source>
</evidence>
<keyword evidence="5 10" id="KW-0472">Membrane</keyword>
<protein>
    <recommendedName>
        <fullName evidence="7 10">Peroxisomal membrane protein PEX14</fullName>
    </recommendedName>
    <alternativeName>
        <fullName evidence="8 10">Peroxin-14</fullName>
    </alternativeName>
</protein>
<dbReference type="Gene3D" id="1.10.10.10">
    <property type="entry name" value="Winged helix-like DNA-binding domain superfamily/Winged helix DNA-binding domain"/>
    <property type="match status" value="1"/>
</dbReference>
<organism evidence="14 15">
    <name type="scientific">Diaporthe helianthi</name>
    <dbReference type="NCBI Taxonomy" id="158607"/>
    <lineage>
        <taxon>Eukaryota</taxon>
        <taxon>Fungi</taxon>
        <taxon>Dikarya</taxon>
        <taxon>Ascomycota</taxon>
        <taxon>Pezizomycotina</taxon>
        <taxon>Sordariomycetes</taxon>
        <taxon>Sordariomycetidae</taxon>
        <taxon>Diaporthales</taxon>
        <taxon>Diaporthaceae</taxon>
        <taxon>Diaporthe</taxon>
    </lineage>
</organism>
<feature type="coiled-coil region" evidence="11">
    <location>
        <begin position="151"/>
        <end position="203"/>
    </location>
</feature>
<dbReference type="FunFam" id="1.10.10.10:FF:000489">
    <property type="entry name" value="Putative peroxisomal membrane anchor protein"/>
    <property type="match status" value="1"/>
</dbReference>
<keyword evidence="15" id="KW-1185">Reference proteome</keyword>
<evidence type="ECO:0000256" key="2">
    <source>
        <dbReference type="ARBA" id="ARBA00022448"/>
    </source>
</evidence>
<evidence type="ECO:0000256" key="9">
    <source>
        <dbReference type="ARBA" id="ARBA00046271"/>
    </source>
</evidence>
<dbReference type="Pfam" id="PF04695">
    <property type="entry name" value="Pex14_N"/>
    <property type="match status" value="1"/>
</dbReference>
<evidence type="ECO:0000256" key="3">
    <source>
        <dbReference type="ARBA" id="ARBA00022927"/>
    </source>
</evidence>
<evidence type="ECO:0000256" key="12">
    <source>
        <dbReference type="SAM" id="MobiDB-lite"/>
    </source>
</evidence>
<evidence type="ECO:0000256" key="1">
    <source>
        <dbReference type="ARBA" id="ARBA00005443"/>
    </source>
</evidence>
<feature type="compositionally biased region" description="Polar residues" evidence="12">
    <location>
        <begin position="308"/>
        <end position="322"/>
    </location>
</feature>
<evidence type="ECO:0000256" key="10">
    <source>
        <dbReference type="RuleBase" id="RU367032"/>
    </source>
</evidence>
<dbReference type="FunCoup" id="A0A2P5I261">
    <property type="interactions" value="55"/>
</dbReference>
<feature type="domain" description="Peroxisome membrane anchor protein Pex14p N-terminal" evidence="13">
    <location>
        <begin position="4"/>
        <end position="48"/>
    </location>
</feature>
<evidence type="ECO:0000256" key="6">
    <source>
        <dbReference type="ARBA" id="ARBA00023140"/>
    </source>
</evidence>
<keyword evidence="2 10" id="KW-0813">Transport</keyword>
<evidence type="ECO:0000256" key="4">
    <source>
        <dbReference type="ARBA" id="ARBA00023010"/>
    </source>
</evidence>
<dbReference type="InterPro" id="IPR025655">
    <property type="entry name" value="PEX14"/>
</dbReference>
<comment type="caution">
    <text evidence="14">The sequence shown here is derived from an EMBL/GenBank/DDBJ whole genome shotgun (WGS) entry which is preliminary data.</text>
</comment>
<comment type="similarity">
    <text evidence="1 10">Belongs to the peroxin-14 family.</text>
</comment>
<dbReference type="InParanoid" id="A0A2P5I261"/>
<evidence type="ECO:0000256" key="11">
    <source>
        <dbReference type="SAM" id="Coils"/>
    </source>
</evidence>
<dbReference type="GO" id="GO:1990429">
    <property type="term" value="C:peroxisomal importomer complex"/>
    <property type="evidence" value="ECO:0007669"/>
    <property type="project" value="TreeGrafter"/>
</dbReference>
<sequence length="333" mass="36070">MTIREDLVASAAQFLQDPSVAASPVENRVAFLKAKNLTEEEVHAALARAGPEQGPVTSYSAPPPPSVAPGQQPAYYGGYPPYGWQQPPPAVPKRDWRDWFIMATVVGGVGYGLYALGKRYVYPLVAPPTPERLESDKKSIDEQFEKAFVLVEQLSKDTEELKAAEEERNEKLNNALFELETVISDLKSANRRREDEAQRVRDDVHGLKDSVPKALDAQKSLTDTRLQEINSELKSLKTIVSQRMTSQQPSASTNSIFNRPSVPTPALTSVPPAPATPGSNGVANGNAASEETPKPSSGPSVQDYAASTGRSSPFNSGISASTVKIPEWQRASK</sequence>
<feature type="compositionally biased region" description="Polar residues" evidence="12">
    <location>
        <begin position="277"/>
        <end position="300"/>
    </location>
</feature>
<keyword evidence="4" id="KW-0811">Translocation</keyword>
<proteinExistence type="inferred from homology"/>
<dbReference type="InterPro" id="IPR036388">
    <property type="entry name" value="WH-like_DNA-bd_sf"/>
</dbReference>
<keyword evidence="3 10" id="KW-0653">Protein transport</keyword>
<dbReference type="InterPro" id="IPR006785">
    <property type="entry name" value="Pex14_N"/>
</dbReference>
<dbReference type="AlphaFoldDB" id="A0A2P5I261"/>
<keyword evidence="11" id="KW-0175">Coiled coil</keyword>
<feature type="region of interest" description="Disordered" evidence="12">
    <location>
        <begin position="48"/>
        <end position="72"/>
    </location>
</feature>
<evidence type="ECO:0000256" key="8">
    <source>
        <dbReference type="ARBA" id="ARBA00029691"/>
    </source>
</evidence>
<feature type="compositionally biased region" description="Polar residues" evidence="12">
    <location>
        <begin position="241"/>
        <end position="258"/>
    </location>
</feature>
<reference evidence="14" key="1">
    <citation type="submission" date="2017-09" db="EMBL/GenBank/DDBJ databases">
        <title>Polyketide synthases of a Diaporthe helianthi virulent isolate.</title>
        <authorList>
            <person name="Baroncelli R."/>
        </authorList>
    </citation>
    <scope>NUCLEOTIDE SEQUENCE [LARGE SCALE GENOMIC DNA]</scope>
    <source>
        <strain evidence="14">7/96</strain>
    </source>
</reference>
<evidence type="ECO:0000313" key="14">
    <source>
        <dbReference type="EMBL" id="POS76561.1"/>
    </source>
</evidence>
<keyword evidence="6 10" id="KW-0576">Peroxisome</keyword>
<evidence type="ECO:0000256" key="7">
    <source>
        <dbReference type="ARBA" id="ARBA00029502"/>
    </source>
</evidence>
<gene>
    <name evidence="14" type="ORF">DHEL01_v205043</name>
</gene>
<feature type="region of interest" description="Disordered" evidence="12">
    <location>
        <begin position="241"/>
        <end position="333"/>
    </location>
</feature>
<accession>A0A2P5I261</accession>